<dbReference type="PANTHER" id="PTHR37299">
    <property type="entry name" value="TRANSCRIPTIONAL REGULATOR-RELATED"/>
    <property type="match status" value="1"/>
</dbReference>
<dbReference type="PROSITE" id="PS50930">
    <property type="entry name" value="HTH_LYTTR"/>
    <property type="match status" value="1"/>
</dbReference>
<accession>A0A6A7K851</accession>
<reference evidence="2 3" key="1">
    <citation type="submission" date="2019-10" db="EMBL/GenBank/DDBJ databases">
        <title>Alkalibaculum tamaniensis sp.nov., a new alkaliphilic acetogen, isolated on methoxylated aromatics from a mud volcano.</title>
        <authorList>
            <person name="Khomyakova M.A."/>
            <person name="Merkel A.Y."/>
            <person name="Bonch-Osmolovskaya E.A."/>
            <person name="Slobodkin A.I."/>
        </authorList>
    </citation>
    <scope>NUCLEOTIDE SEQUENCE [LARGE SCALE GENOMIC DNA]</scope>
    <source>
        <strain evidence="2 3">M08DMB</strain>
    </source>
</reference>
<dbReference type="EMBL" id="WHNX01000008">
    <property type="protein sequence ID" value="MPW25501.1"/>
    <property type="molecule type" value="Genomic_DNA"/>
</dbReference>
<proteinExistence type="predicted"/>
<dbReference type="AlphaFoldDB" id="A0A6A7K851"/>
<organism evidence="2 3">
    <name type="scientific">Alkalibaculum sporogenes</name>
    <dbReference type="NCBI Taxonomy" id="2655001"/>
    <lineage>
        <taxon>Bacteria</taxon>
        <taxon>Bacillati</taxon>
        <taxon>Bacillota</taxon>
        <taxon>Clostridia</taxon>
        <taxon>Eubacteriales</taxon>
        <taxon>Eubacteriaceae</taxon>
        <taxon>Alkalibaculum</taxon>
    </lineage>
</organism>
<dbReference type="PANTHER" id="PTHR37299:SF4">
    <property type="entry name" value="TRANSCRIPTIONAL REGULATOR"/>
    <property type="match status" value="1"/>
</dbReference>
<dbReference type="InterPro" id="IPR046947">
    <property type="entry name" value="LytR-like"/>
</dbReference>
<name>A0A6A7K851_9FIRM</name>
<dbReference type="Pfam" id="PF04397">
    <property type="entry name" value="LytTR"/>
    <property type="match status" value="1"/>
</dbReference>
<evidence type="ECO:0000313" key="2">
    <source>
        <dbReference type="EMBL" id="MPW25501.1"/>
    </source>
</evidence>
<dbReference type="RefSeq" id="WP_152803030.1">
    <property type="nucleotide sequence ID" value="NZ_WHNX01000008.1"/>
</dbReference>
<evidence type="ECO:0000313" key="3">
    <source>
        <dbReference type="Proteomes" id="UP000440004"/>
    </source>
</evidence>
<feature type="domain" description="HTH LytTR-type" evidence="1">
    <location>
        <begin position="40"/>
        <end position="144"/>
    </location>
</feature>
<comment type="caution">
    <text evidence="2">The sequence shown here is derived from an EMBL/GenBank/DDBJ whole genome shotgun (WGS) entry which is preliminary data.</text>
</comment>
<sequence length="144" mass="16973">MKIRIEYIKDGEDEIVFRCHEISDEILEVMSLLNLRKRKISGQKDGKIHLIEPSRIYYFESVDNVVFAYTEDSVYKVSNTLSELETLFYDFGFFRCSKSMVINLNEITSLKSEMGNRIDTTMKNGEHIIISRHYAKQFREVLQT</sequence>
<gene>
    <name evidence="2" type="ORF">GC105_06840</name>
</gene>
<evidence type="ECO:0000259" key="1">
    <source>
        <dbReference type="PROSITE" id="PS50930"/>
    </source>
</evidence>
<protein>
    <submittedName>
        <fullName evidence="2">LytTR family transcriptional regulator</fullName>
    </submittedName>
</protein>
<dbReference type="Proteomes" id="UP000440004">
    <property type="component" value="Unassembled WGS sequence"/>
</dbReference>
<dbReference type="GO" id="GO:0000156">
    <property type="term" value="F:phosphorelay response regulator activity"/>
    <property type="evidence" value="ECO:0007669"/>
    <property type="project" value="InterPro"/>
</dbReference>
<keyword evidence="3" id="KW-1185">Reference proteome</keyword>
<dbReference type="Gene3D" id="2.40.50.1020">
    <property type="entry name" value="LytTr DNA-binding domain"/>
    <property type="match status" value="1"/>
</dbReference>
<dbReference type="GO" id="GO:0003677">
    <property type="term" value="F:DNA binding"/>
    <property type="evidence" value="ECO:0007669"/>
    <property type="project" value="InterPro"/>
</dbReference>
<dbReference type="InterPro" id="IPR007492">
    <property type="entry name" value="LytTR_DNA-bd_dom"/>
</dbReference>
<dbReference type="SMART" id="SM00850">
    <property type="entry name" value="LytTR"/>
    <property type="match status" value="1"/>
</dbReference>